<dbReference type="InterPro" id="IPR005183">
    <property type="entry name" value="DUF305_CopM-like"/>
</dbReference>
<reference evidence="2" key="2">
    <citation type="submission" date="2022-05" db="EMBL/GenBank/DDBJ databases">
        <authorList>
            <person name="Kim J.-S."/>
            <person name="Lee K."/>
            <person name="Suh M."/>
            <person name="Eom M."/>
            <person name="Kim J.-S."/>
            <person name="Kim D.-S."/>
            <person name="Ko S.-H."/>
            <person name="Shin Y."/>
            <person name="Lee J.-S."/>
        </authorList>
    </citation>
    <scope>NUCLEOTIDE SEQUENCE</scope>
    <source>
        <strain evidence="2">N237</strain>
    </source>
</reference>
<dbReference type="PANTHER" id="PTHR36933:SF1">
    <property type="entry name" value="SLL0788 PROTEIN"/>
    <property type="match status" value="1"/>
</dbReference>
<keyword evidence="3" id="KW-1185">Reference proteome</keyword>
<reference evidence="2" key="1">
    <citation type="journal article" date="2018" name="Int. J. Syst. Evol. Microbiol.">
        <title>Jatrophihabitans telluris sp. nov., isolated from sediment soil of lava forest wetlands and the emended description of the genus Jatrophihabitans.</title>
        <authorList>
            <person name="Lee K.C."/>
            <person name="Suh M.K."/>
            <person name="Eom M.K."/>
            <person name="Kim K.K."/>
            <person name="Kim J.S."/>
            <person name="Kim D.S."/>
            <person name="Ko S.H."/>
            <person name="Shin Y.K."/>
            <person name="Lee J.S."/>
        </authorList>
    </citation>
    <scope>NUCLEOTIDE SEQUENCE</scope>
    <source>
        <strain evidence="2">N237</strain>
    </source>
</reference>
<dbReference type="Gene3D" id="1.20.1260.10">
    <property type="match status" value="1"/>
</dbReference>
<sequence>MIQPERHDMQIRILGAAALTAGALVLTACGSNTTPAAQSPSIGMGGMSMSTAAPQAAAAPASGPHNAADVSFATEMIPHHGQAIEMADMALKQATNADVKAMAQTIKDAQDPEVIRMSGWLKGWGAPVPSASMSSSSMAGMDHGQGMMSDADMASLGKAAGAAFDRMWVQLMIQHHEGAVTMAKTELAQGQNSDAKQLAQSIITSQSAQIDQLKAMLGKL</sequence>
<evidence type="ECO:0000259" key="1">
    <source>
        <dbReference type="Pfam" id="PF03713"/>
    </source>
</evidence>
<gene>
    <name evidence="2" type="ORF">M6D93_02195</name>
</gene>
<dbReference type="EMBL" id="CP097332">
    <property type="protein sequence ID" value="UQX88823.1"/>
    <property type="molecule type" value="Genomic_DNA"/>
</dbReference>
<feature type="domain" description="DUF305" evidence="1">
    <location>
        <begin position="69"/>
        <end position="217"/>
    </location>
</feature>
<dbReference type="Pfam" id="PF03713">
    <property type="entry name" value="DUF305"/>
    <property type="match status" value="1"/>
</dbReference>
<evidence type="ECO:0000313" key="3">
    <source>
        <dbReference type="Proteomes" id="UP001056336"/>
    </source>
</evidence>
<dbReference type="InterPro" id="IPR012347">
    <property type="entry name" value="Ferritin-like"/>
</dbReference>
<accession>A0ABY4QZ74</accession>
<dbReference type="PANTHER" id="PTHR36933">
    <property type="entry name" value="SLL0788 PROTEIN"/>
    <property type="match status" value="1"/>
</dbReference>
<proteinExistence type="predicted"/>
<name>A0ABY4QZ74_9ACTN</name>
<organism evidence="2 3">
    <name type="scientific">Jatrophihabitans telluris</name>
    <dbReference type="NCBI Taxonomy" id="2038343"/>
    <lineage>
        <taxon>Bacteria</taxon>
        <taxon>Bacillati</taxon>
        <taxon>Actinomycetota</taxon>
        <taxon>Actinomycetes</taxon>
        <taxon>Jatrophihabitantales</taxon>
        <taxon>Jatrophihabitantaceae</taxon>
        <taxon>Jatrophihabitans</taxon>
    </lineage>
</organism>
<dbReference type="RefSeq" id="WP_249772594.1">
    <property type="nucleotide sequence ID" value="NZ_CP097332.1"/>
</dbReference>
<evidence type="ECO:0000313" key="2">
    <source>
        <dbReference type="EMBL" id="UQX88823.1"/>
    </source>
</evidence>
<dbReference type="PROSITE" id="PS51257">
    <property type="entry name" value="PROKAR_LIPOPROTEIN"/>
    <property type="match status" value="1"/>
</dbReference>
<protein>
    <submittedName>
        <fullName evidence="2">DUF305 domain-containing protein</fullName>
    </submittedName>
</protein>
<dbReference type="Proteomes" id="UP001056336">
    <property type="component" value="Chromosome"/>
</dbReference>